<dbReference type="PROSITE" id="PS51123">
    <property type="entry name" value="OMPA_2"/>
    <property type="match status" value="1"/>
</dbReference>
<dbReference type="InterPro" id="IPR036737">
    <property type="entry name" value="OmpA-like_sf"/>
</dbReference>
<dbReference type="Pfam" id="PF00691">
    <property type="entry name" value="OmpA"/>
    <property type="match status" value="1"/>
</dbReference>
<organism evidence="5">
    <name type="scientific">mine drainage metagenome</name>
    <dbReference type="NCBI Taxonomy" id="410659"/>
    <lineage>
        <taxon>unclassified sequences</taxon>
        <taxon>metagenomes</taxon>
        <taxon>ecological metagenomes</taxon>
    </lineage>
</organism>
<evidence type="ECO:0000313" key="5">
    <source>
        <dbReference type="EMBL" id="EQD69245.1"/>
    </source>
</evidence>
<dbReference type="Gene3D" id="3.30.1330.60">
    <property type="entry name" value="OmpA-like domain"/>
    <property type="match status" value="1"/>
</dbReference>
<dbReference type="AlphaFoldDB" id="T1CL45"/>
<dbReference type="CDD" id="cd07185">
    <property type="entry name" value="OmpA_C-like"/>
    <property type="match status" value="1"/>
</dbReference>
<sequence length="117" mass="12754">MSGPTQGLLADRVIHFAFNSSVIGGHGMKVVAAHAAYLVAHPNARVRLEGYTDDRGSPEYNIGLGMRRAQSVRQAMLLQGVSPSQITVVSYGEEDPVDPANNRVAWAENRRVHIVYL</sequence>
<dbReference type="PANTHER" id="PTHR30329:SF21">
    <property type="entry name" value="LIPOPROTEIN YIAD-RELATED"/>
    <property type="match status" value="1"/>
</dbReference>
<proteinExistence type="predicted"/>
<keyword evidence="5" id="KW-0449">Lipoprotein</keyword>
<comment type="subcellular location">
    <subcellularLocation>
        <location evidence="1">Cell outer membrane</location>
    </subcellularLocation>
</comment>
<dbReference type="SUPFAM" id="SSF103088">
    <property type="entry name" value="OmpA-like"/>
    <property type="match status" value="1"/>
</dbReference>
<comment type="caution">
    <text evidence="5">The sequence shown here is derived from an EMBL/GenBank/DDBJ whole genome shotgun (WGS) entry which is preliminary data.</text>
</comment>
<feature type="domain" description="OmpA-like" evidence="4">
    <location>
        <begin position="1"/>
        <end position="117"/>
    </location>
</feature>
<dbReference type="PRINTS" id="PR01021">
    <property type="entry name" value="OMPADOMAIN"/>
</dbReference>
<name>T1CL45_9ZZZZ</name>
<reference evidence="5" key="2">
    <citation type="journal article" date="2014" name="ISME J.">
        <title>Microbial stratification in low pH oxic and suboxic macroscopic growths along an acid mine drainage.</title>
        <authorList>
            <person name="Mendez-Garcia C."/>
            <person name="Mesa V."/>
            <person name="Sprenger R.R."/>
            <person name="Richter M."/>
            <person name="Diez M.S."/>
            <person name="Solano J."/>
            <person name="Bargiela R."/>
            <person name="Golyshina O.V."/>
            <person name="Manteca A."/>
            <person name="Ramos J.L."/>
            <person name="Gallego J.R."/>
            <person name="Llorente I."/>
            <person name="Martins Dos Santos V.A."/>
            <person name="Jensen O.N."/>
            <person name="Pelaez A.I."/>
            <person name="Sanchez J."/>
            <person name="Ferrer M."/>
        </authorList>
    </citation>
    <scope>NUCLEOTIDE SEQUENCE</scope>
</reference>
<dbReference type="EMBL" id="AUZX01005050">
    <property type="protein sequence ID" value="EQD69245.1"/>
    <property type="molecule type" value="Genomic_DNA"/>
</dbReference>
<evidence type="ECO:0000256" key="2">
    <source>
        <dbReference type="ARBA" id="ARBA00023136"/>
    </source>
</evidence>
<dbReference type="InterPro" id="IPR006664">
    <property type="entry name" value="OMP_bac"/>
</dbReference>
<evidence type="ECO:0000256" key="1">
    <source>
        <dbReference type="ARBA" id="ARBA00004442"/>
    </source>
</evidence>
<evidence type="ECO:0000256" key="3">
    <source>
        <dbReference type="ARBA" id="ARBA00023237"/>
    </source>
</evidence>
<feature type="non-terminal residue" evidence="5">
    <location>
        <position position="117"/>
    </location>
</feature>
<protein>
    <submittedName>
        <fullName evidence="5">Peptidoglycan-associated lipoprotein</fullName>
    </submittedName>
</protein>
<dbReference type="PANTHER" id="PTHR30329">
    <property type="entry name" value="STATOR ELEMENT OF FLAGELLAR MOTOR COMPLEX"/>
    <property type="match status" value="1"/>
</dbReference>
<dbReference type="GO" id="GO:0009279">
    <property type="term" value="C:cell outer membrane"/>
    <property type="evidence" value="ECO:0007669"/>
    <property type="project" value="UniProtKB-SubCell"/>
</dbReference>
<accession>T1CL45</accession>
<gene>
    <name evidence="5" type="ORF">B1A_06982</name>
</gene>
<keyword evidence="2" id="KW-0472">Membrane</keyword>
<evidence type="ECO:0000259" key="4">
    <source>
        <dbReference type="PROSITE" id="PS51123"/>
    </source>
</evidence>
<keyword evidence="3" id="KW-0998">Cell outer membrane</keyword>
<dbReference type="InterPro" id="IPR006665">
    <property type="entry name" value="OmpA-like"/>
</dbReference>
<reference evidence="5" key="1">
    <citation type="submission" date="2013-08" db="EMBL/GenBank/DDBJ databases">
        <authorList>
            <person name="Mendez C."/>
            <person name="Richter M."/>
            <person name="Ferrer M."/>
            <person name="Sanchez J."/>
        </authorList>
    </citation>
    <scope>NUCLEOTIDE SEQUENCE</scope>
</reference>
<dbReference type="InterPro" id="IPR050330">
    <property type="entry name" value="Bact_OuterMem_StrucFunc"/>
</dbReference>